<proteinExistence type="predicted"/>
<gene>
    <name evidence="1" type="ORF">RPR59_02880</name>
</gene>
<accession>A0ABZ0BAD4</accession>
<name>A0ABZ0BAD4_9SPHN</name>
<evidence type="ECO:0000313" key="1">
    <source>
        <dbReference type="EMBL" id="WNO54222.1"/>
    </source>
</evidence>
<sequence>MTVDAGDVRPAMLAEAFLGGAAAVTVAFGDRLGRLWRRLVADEREQLPWQAPLIDIARNHCGSESLVKSLGDVAYFQPGQHGYIARKIEIDRDDAGTLKPEPARFFQGDREYAVPMPALSECCAIVDLIMDGLRPRDRAPGTSRVVLQRLKYQAGAAELERLEALTRNAMARWGRVGFRIDAHRGRVNPRLNRKGLSDAMAIMMLNPRLRRLAEWGNRTFGDPRLAPPSGGGRRIVEAAHLDDRFFSAICGSRDTIATQVYHAGAWHTLPIGLDRLTIIPGKTAQRAFGLTPALHRVIYSGDAAEGEVDPRTGNVTMLLGAA</sequence>
<protein>
    <submittedName>
        <fullName evidence="1">Uncharacterized protein</fullName>
    </submittedName>
</protein>
<reference evidence="1 2" key="1">
    <citation type="submission" date="2023-09" db="EMBL/GenBank/DDBJ databases">
        <authorList>
            <person name="Rey-Velasco X."/>
        </authorList>
    </citation>
    <scope>NUCLEOTIDE SEQUENCE [LARGE SCALE GENOMIC DNA]</scope>
    <source>
        <strain evidence="1 2">W311</strain>
    </source>
</reference>
<evidence type="ECO:0000313" key="2">
    <source>
        <dbReference type="Proteomes" id="UP001302249"/>
    </source>
</evidence>
<dbReference type="RefSeq" id="WP_313916475.1">
    <property type="nucleotide sequence ID" value="NZ_CP135076.1"/>
</dbReference>
<keyword evidence="2" id="KW-1185">Reference proteome</keyword>
<dbReference type="Proteomes" id="UP001302249">
    <property type="component" value="Chromosome"/>
</dbReference>
<dbReference type="EMBL" id="CP135076">
    <property type="protein sequence ID" value="WNO54222.1"/>
    <property type="molecule type" value="Genomic_DNA"/>
</dbReference>
<organism evidence="1 2">
    <name type="scientific">Stakelama saccharophila</name>
    <dbReference type="NCBI Taxonomy" id="3075605"/>
    <lineage>
        <taxon>Bacteria</taxon>
        <taxon>Pseudomonadati</taxon>
        <taxon>Pseudomonadota</taxon>
        <taxon>Alphaproteobacteria</taxon>
        <taxon>Sphingomonadales</taxon>
        <taxon>Sphingomonadaceae</taxon>
        <taxon>Stakelama</taxon>
    </lineage>
</organism>